<feature type="transmembrane region" description="Helical" evidence="10">
    <location>
        <begin position="222"/>
        <end position="240"/>
    </location>
</feature>
<feature type="transmembrane region" description="Helical" evidence="10">
    <location>
        <begin position="56"/>
        <end position="76"/>
    </location>
</feature>
<evidence type="ECO:0000256" key="5">
    <source>
        <dbReference type="ARBA" id="ARBA00022692"/>
    </source>
</evidence>
<evidence type="ECO:0000256" key="10">
    <source>
        <dbReference type="SAM" id="Phobius"/>
    </source>
</evidence>
<dbReference type="GO" id="GO:1902600">
    <property type="term" value="P:proton transmembrane transport"/>
    <property type="evidence" value="ECO:0007669"/>
    <property type="project" value="InterPro"/>
</dbReference>
<feature type="transmembrane region" description="Helical" evidence="10">
    <location>
        <begin position="277"/>
        <end position="298"/>
    </location>
</feature>
<dbReference type="PANTHER" id="PTHR32507">
    <property type="entry name" value="NA(+)/H(+) ANTIPORTER 1"/>
    <property type="match status" value="1"/>
</dbReference>
<feature type="transmembrane region" description="Helical" evidence="10">
    <location>
        <begin position="88"/>
        <end position="110"/>
    </location>
</feature>
<gene>
    <name evidence="12" type="ORF">EXE57_04015</name>
</gene>
<keyword evidence="7" id="KW-0406">Ion transport</keyword>
<feature type="transmembrane region" description="Helical" evidence="10">
    <location>
        <begin position="332"/>
        <end position="351"/>
    </location>
</feature>
<dbReference type="InterPro" id="IPR038770">
    <property type="entry name" value="Na+/solute_symporter_sf"/>
</dbReference>
<feature type="region of interest" description="Disordered" evidence="9">
    <location>
        <begin position="389"/>
        <end position="423"/>
    </location>
</feature>
<dbReference type="KEGG" id="noy:EXE57_04015"/>
<evidence type="ECO:0000313" key="12">
    <source>
        <dbReference type="EMBL" id="QBR91528.1"/>
    </source>
</evidence>
<keyword evidence="5 10" id="KW-0812">Transmembrane</keyword>
<dbReference type="Gene3D" id="1.20.1530.20">
    <property type="match status" value="1"/>
</dbReference>
<feature type="transmembrane region" description="Helical" evidence="10">
    <location>
        <begin position="304"/>
        <end position="325"/>
    </location>
</feature>
<proteinExistence type="predicted"/>
<sequence length="423" mass="43209">MESLVLSAVLFAIVAWCVLAGRFSSAGLTAPIFFVAVGFALATAADPVDHHVEAELVKVVAEVTLVWILFADAASVRMREFRRDLGTYGRLLGVGLPLTVALGTVTAALLLGLDVWAALLLGAALAPTDAALGASVMTDKAVPERIRRVLNVESGLNDGIATPVVLLAIAGVATAEGIAGVEDAGHAVLALVVGVAVGGTVGALGGVVTRRARHLGWLSEELGGPAVLALALLSYTASLVVDGNGFVAAFVGGLVFGNLAGRGGATEVYFVDQSASLAAMVSWLAFGALAVPVIGAWLSWSVVLYAVLSLTVLRMVPVALALLGAGLDRYDVLFVGWFGPRGLASVIFALLALEDLADAGRELVAVIALTVLLSVLLHGTTAGPLARRFRADPDVDTPGDRASPVASDPAAQVGRFDDRNGAD</sequence>
<evidence type="ECO:0000256" key="4">
    <source>
        <dbReference type="ARBA" id="ARBA00022475"/>
    </source>
</evidence>
<reference evidence="12 13" key="1">
    <citation type="submission" date="2019-03" db="EMBL/GenBank/DDBJ databases">
        <title>Three New Species of Nocardioides, Nocardioides euryhalodurans sp. nov., Nocardioides seonyuensis sp. nov. and Nocardioides eburneoflavus sp. nov., Iolated from Soil.</title>
        <authorList>
            <person name="Roh S.G."/>
            <person name="Lee C."/>
            <person name="Kim M.-K."/>
            <person name="Kim S.B."/>
        </authorList>
    </citation>
    <scope>NUCLEOTIDE SEQUENCE [LARGE SCALE GENOMIC DNA]</scope>
    <source>
        <strain evidence="12 13">MMS17-SY117</strain>
    </source>
</reference>
<name>A0A4P7GHX4_9ACTN</name>
<comment type="subcellular location">
    <subcellularLocation>
        <location evidence="1">Cell membrane</location>
        <topology evidence="1">Multi-pass membrane protein</topology>
    </subcellularLocation>
</comment>
<feature type="transmembrane region" description="Helical" evidence="10">
    <location>
        <begin position="159"/>
        <end position="181"/>
    </location>
</feature>
<keyword evidence="4" id="KW-1003">Cell membrane</keyword>
<evidence type="ECO:0000256" key="7">
    <source>
        <dbReference type="ARBA" id="ARBA00023065"/>
    </source>
</evidence>
<keyword evidence="3" id="KW-0050">Antiport</keyword>
<dbReference type="InterPro" id="IPR006153">
    <property type="entry name" value="Cation/H_exchanger_TM"/>
</dbReference>
<keyword evidence="13" id="KW-1185">Reference proteome</keyword>
<dbReference type="OrthoDB" id="4174405at2"/>
<evidence type="ECO:0000256" key="2">
    <source>
        <dbReference type="ARBA" id="ARBA00022448"/>
    </source>
</evidence>
<dbReference type="GO" id="GO:0005886">
    <property type="term" value="C:plasma membrane"/>
    <property type="evidence" value="ECO:0007669"/>
    <property type="project" value="UniProtKB-SubCell"/>
</dbReference>
<feature type="transmembrane region" description="Helical" evidence="10">
    <location>
        <begin position="363"/>
        <end position="380"/>
    </location>
</feature>
<feature type="transmembrane region" description="Helical" evidence="10">
    <location>
        <begin position="116"/>
        <end position="138"/>
    </location>
</feature>
<evidence type="ECO:0000256" key="6">
    <source>
        <dbReference type="ARBA" id="ARBA00022989"/>
    </source>
</evidence>
<organism evidence="12 13">
    <name type="scientific">Nocardioides euryhalodurans</name>
    <dbReference type="NCBI Taxonomy" id="2518370"/>
    <lineage>
        <taxon>Bacteria</taxon>
        <taxon>Bacillati</taxon>
        <taxon>Actinomycetota</taxon>
        <taxon>Actinomycetes</taxon>
        <taxon>Propionibacteriales</taxon>
        <taxon>Nocardioidaceae</taxon>
        <taxon>Nocardioides</taxon>
    </lineage>
</organism>
<dbReference type="GO" id="GO:0015297">
    <property type="term" value="F:antiporter activity"/>
    <property type="evidence" value="ECO:0007669"/>
    <property type="project" value="UniProtKB-KW"/>
</dbReference>
<evidence type="ECO:0000259" key="11">
    <source>
        <dbReference type="Pfam" id="PF00999"/>
    </source>
</evidence>
<protein>
    <submittedName>
        <fullName evidence="12">Sodium:proton antiporter</fullName>
    </submittedName>
</protein>
<dbReference type="PANTHER" id="PTHR32507:SF8">
    <property type="entry name" value="CNH1P"/>
    <property type="match status" value="1"/>
</dbReference>
<feature type="domain" description="Cation/H+ exchanger transmembrane" evidence="11">
    <location>
        <begin position="12"/>
        <end position="387"/>
    </location>
</feature>
<keyword evidence="8 10" id="KW-0472">Membrane</keyword>
<feature type="transmembrane region" description="Helical" evidence="10">
    <location>
        <begin position="187"/>
        <end position="210"/>
    </location>
</feature>
<dbReference type="EMBL" id="CP038267">
    <property type="protein sequence ID" value="QBR91528.1"/>
    <property type="molecule type" value="Genomic_DNA"/>
</dbReference>
<evidence type="ECO:0000256" key="9">
    <source>
        <dbReference type="SAM" id="MobiDB-lite"/>
    </source>
</evidence>
<evidence type="ECO:0000256" key="1">
    <source>
        <dbReference type="ARBA" id="ARBA00004651"/>
    </source>
</evidence>
<evidence type="ECO:0000256" key="3">
    <source>
        <dbReference type="ARBA" id="ARBA00022449"/>
    </source>
</evidence>
<feature type="transmembrane region" description="Helical" evidence="10">
    <location>
        <begin position="246"/>
        <end position="265"/>
    </location>
</feature>
<accession>A0A4P7GHX4</accession>
<dbReference type="AlphaFoldDB" id="A0A4P7GHX4"/>
<keyword evidence="2" id="KW-0813">Transport</keyword>
<evidence type="ECO:0000313" key="13">
    <source>
        <dbReference type="Proteomes" id="UP000294894"/>
    </source>
</evidence>
<dbReference type="RefSeq" id="WP_135074234.1">
    <property type="nucleotide sequence ID" value="NZ_CP038267.1"/>
</dbReference>
<keyword evidence="6 10" id="KW-1133">Transmembrane helix</keyword>
<dbReference type="Proteomes" id="UP000294894">
    <property type="component" value="Chromosome"/>
</dbReference>
<dbReference type="Pfam" id="PF00999">
    <property type="entry name" value="Na_H_Exchanger"/>
    <property type="match status" value="1"/>
</dbReference>
<evidence type="ECO:0000256" key="8">
    <source>
        <dbReference type="ARBA" id="ARBA00023136"/>
    </source>
</evidence>